<gene>
    <name evidence="3" type="ORF">CVV68_04420</name>
</gene>
<feature type="region of interest" description="Disordered" evidence="1">
    <location>
        <begin position="294"/>
        <end position="324"/>
    </location>
</feature>
<comment type="caution">
    <text evidence="3">The sequence shown here is derived from an EMBL/GenBank/DDBJ whole genome shotgun (WGS) entry which is preliminary data.</text>
</comment>
<sequence length="691" mass="73755">MAELGPASPLPPVQPLLEPPYTVGNGIPEEIADGSRWGHAKNIFPYQLQDAYSRETSPTELTAVVLENEHLKATFLPQLGGRLWQLRDKNAGKELLHTGNRIQFANLALRNAWFAGGIEWNIGTRGHSPTTCSPLHTAIVHAPDGQEVLRMWEFDRLREVVFQIDAWLPADSKVLFTAVRIRNPNDRAVPMYWWSNAAIPLTPETRVIAPAARAYATGYDGSMTVVAPTDFHGTDATWPARNPHAADFFFDLAPNQRRWEVAMDDAGDGLALVSSPRLRGRKLFVWGENPGGHRWQDWLTPSGGGPSASGQGSDNSPGSESTVPRQYAEIQSGLAQTQFEHVSMPAGESWQWVEAYGNAALDPAIGGGDWDSAVSHGAERVEALVSAGGVDAALDDAARWADLPPSEFVVAGNGWGALERSRRRAAKLDWIDEAGTPFAQETLTAAQAPWLELLQANEGIVEKPFEPSASEAASQPFGGAASFVRGLDWEDLLTAGRNESAEAAFHHAVMVHARADSTKSKDMETVAGLYRRTLAKVGLSPASRALAHRGLGVALLSAAGTGGTAGKADFAAGTEGGAAGGVAELVAGCAAQPDNRWLLVEAMTLAIAHGAPGEALALVGRAPESLAGVGRVKFLGALAHARRGNPGEAARMLRAGLEVADLREGENSITALWQEVCPGEDVPERYQFGMH</sequence>
<dbReference type="Pfam" id="PF17128">
    <property type="entry name" value="DUF5107"/>
    <property type="match status" value="1"/>
</dbReference>
<keyword evidence="4" id="KW-1185">Reference proteome</keyword>
<dbReference type="Proteomes" id="UP000247832">
    <property type="component" value="Unassembled WGS sequence"/>
</dbReference>
<name>A0A2V5M1K0_9MICC</name>
<evidence type="ECO:0000259" key="2">
    <source>
        <dbReference type="Pfam" id="PF17128"/>
    </source>
</evidence>
<dbReference type="EMBL" id="QJVD01000003">
    <property type="protein sequence ID" value="PYI69126.1"/>
    <property type="molecule type" value="Genomic_DNA"/>
</dbReference>
<dbReference type="OrthoDB" id="174931at2"/>
<dbReference type="AlphaFoldDB" id="A0A2V5M1K0"/>
<accession>A0A2V5M1K0</accession>
<feature type="domain" description="DUF5107" evidence="2">
    <location>
        <begin position="42"/>
        <end position="304"/>
    </location>
</feature>
<feature type="compositionally biased region" description="Polar residues" evidence="1">
    <location>
        <begin position="314"/>
        <end position="324"/>
    </location>
</feature>
<dbReference type="InterPro" id="IPR033396">
    <property type="entry name" value="DUF5107"/>
</dbReference>
<proteinExistence type="predicted"/>
<evidence type="ECO:0000313" key="4">
    <source>
        <dbReference type="Proteomes" id="UP000247832"/>
    </source>
</evidence>
<evidence type="ECO:0000313" key="3">
    <source>
        <dbReference type="EMBL" id="PYI69126.1"/>
    </source>
</evidence>
<protein>
    <submittedName>
        <fullName evidence="3">DUF5107 domain-containing protein</fullName>
    </submittedName>
</protein>
<evidence type="ECO:0000256" key="1">
    <source>
        <dbReference type="SAM" id="MobiDB-lite"/>
    </source>
</evidence>
<reference evidence="3 4" key="1">
    <citation type="submission" date="2018-05" db="EMBL/GenBank/DDBJ databases">
        <title>Genetic diversity of glacier-inhabiting Cryobacterium bacteria in China and description of Cryobacterium mengkeensis sp. nov. and Arthrobacter glacialis sp. nov.</title>
        <authorList>
            <person name="Liu Q."/>
            <person name="Xin Y.-H."/>
        </authorList>
    </citation>
    <scope>NUCLEOTIDE SEQUENCE [LARGE SCALE GENOMIC DNA]</scope>
    <source>
        <strain evidence="3 4">LI2</strain>
    </source>
</reference>
<organism evidence="3 4">
    <name type="scientific">Arthrobacter livingstonensis</name>
    <dbReference type="NCBI Taxonomy" id="670078"/>
    <lineage>
        <taxon>Bacteria</taxon>
        <taxon>Bacillati</taxon>
        <taxon>Actinomycetota</taxon>
        <taxon>Actinomycetes</taxon>
        <taxon>Micrococcales</taxon>
        <taxon>Micrococcaceae</taxon>
        <taxon>Arthrobacter</taxon>
    </lineage>
</organism>